<dbReference type="VEuPathDB" id="PlasmoDB:PF3D7_1240300"/>
<feature type="domain" description="Plasmodium falciparum erythrocyte membrane protein-1 N-terminal segment" evidence="7">
    <location>
        <begin position="17"/>
        <end position="50"/>
    </location>
</feature>
<dbReference type="VEuPathDB" id="PlasmoDB:PfGN01_070017000"/>
<feature type="region of interest" description="Disordered" evidence="2">
    <location>
        <begin position="1591"/>
        <end position="1611"/>
    </location>
</feature>
<dbReference type="EMBL" id="AY578326">
    <property type="protein sequence ID" value="AAS89259.1"/>
    <property type="molecule type" value="Genomic_DNA"/>
</dbReference>
<feature type="domain" description="Duffy-antigen binding" evidence="5">
    <location>
        <begin position="1680"/>
        <end position="1883"/>
    </location>
</feature>
<evidence type="ECO:0000259" key="4">
    <source>
        <dbReference type="Pfam" id="PF03011"/>
    </source>
</evidence>
<accession>Q6PUE8</accession>
<dbReference type="Gene3D" id="1.20.58.830">
    <property type="match status" value="4"/>
</dbReference>
<feature type="compositionally biased region" description="Basic and acidic residues" evidence="2">
    <location>
        <begin position="1840"/>
        <end position="1852"/>
    </location>
</feature>
<evidence type="ECO:0000256" key="1">
    <source>
        <dbReference type="SAM" id="Coils"/>
    </source>
</evidence>
<dbReference type="FunFam" id="1.20.1310.20:FF:000012">
    <property type="entry name" value="Erythrocyte membrane protein 1, PfEMP1"/>
    <property type="match status" value="1"/>
</dbReference>
<dbReference type="VEuPathDB" id="PlasmoDB:Pf7G8_120046700"/>
<feature type="domain" description="Duffy-antigen binding" evidence="5">
    <location>
        <begin position="1284"/>
        <end position="1501"/>
    </location>
</feature>
<dbReference type="FunFam" id="1.20.58.1930:FF:000001">
    <property type="entry name" value="Erythrocyte membrane protein 1, PfEMP1"/>
    <property type="match status" value="1"/>
</dbReference>
<organism evidence="11">
    <name type="scientific">Plasmodium falciparum</name>
    <name type="common">malaria parasite P. falciparum</name>
    <dbReference type="NCBI Taxonomy" id="5833"/>
    <lineage>
        <taxon>Eukaryota</taxon>
        <taxon>Sar</taxon>
        <taxon>Alveolata</taxon>
        <taxon>Apicomplexa</taxon>
        <taxon>Aconoidasida</taxon>
        <taxon>Haemosporida</taxon>
        <taxon>Plasmodiidae</taxon>
        <taxon>Plasmodium</taxon>
        <taxon>Plasmodium (Laverania)</taxon>
    </lineage>
</organism>
<dbReference type="VEuPathDB" id="PlasmoDB:PfHB3_070016000"/>
<dbReference type="VEuPathDB" id="PlasmoDB:PfKH01_060039600"/>
<feature type="domain" description="Duffy-binding-like" evidence="10">
    <location>
        <begin position="308"/>
        <end position="467"/>
    </location>
</feature>
<dbReference type="VEuPathDB" id="PlasmoDB:PfNF54_120044700"/>
<dbReference type="VEuPathDB" id="PlasmoDB:PfML01_080038700"/>
<dbReference type="VEuPathDB" id="PlasmoDB:PfCD01_090005600"/>
<dbReference type="Pfam" id="PF18562">
    <property type="entry name" value="CIDR1_gamma"/>
    <property type="match status" value="1"/>
</dbReference>
<dbReference type="InterPro" id="IPR054595">
    <property type="entry name" value="DBL_C"/>
</dbReference>
<evidence type="ECO:0000259" key="6">
    <source>
        <dbReference type="Pfam" id="PF15445"/>
    </source>
</evidence>
<feature type="compositionally biased region" description="Acidic residues" evidence="2">
    <location>
        <begin position="741"/>
        <end position="750"/>
    </location>
</feature>
<dbReference type="VEuPathDB" id="PlasmoDB:PfSN01_000020900"/>
<feature type="compositionally biased region" description="Low complexity" evidence="2">
    <location>
        <begin position="1654"/>
        <end position="1673"/>
    </location>
</feature>
<feature type="domain" description="Duffy-binding-like" evidence="4">
    <location>
        <begin position="2206"/>
        <end position="2340"/>
    </location>
</feature>
<feature type="region of interest" description="Disordered" evidence="2">
    <location>
        <begin position="735"/>
        <end position="765"/>
    </location>
</feature>
<dbReference type="InterPro" id="IPR004258">
    <property type="entry name" value="DBL"/>
</dbReference>
<dbReference type="VEuPathDB" id="PlasmoDB:PfIT_120024500"/>
<dbReference type="Gene3D" id="1.20.1310.20">
    <property type="entry name" value="Duffy-antigen binding domain"/>
    <property type="match status" value="4"/>
</dbReference>
<dbReference type="Pfam" id="PF05424">
    <property type="entry name" value="Duffy_binding"/>
    <property type="match status" value="4"/>
</dbReference>
<feature type="region of interest" description="Disordered" evidence="2">
    <location>
        <begin position="2337"/>
        <end position="2365"/>
    </location>
</feature>
<reference evidence="11" key="1">
    <citation type="journal article" date="2004" name="Mol. Biochem. Parasitol.">
        <title>Functional interdependence of the DBLbeta domain and c2 region for binding of the Plasmodium falciparum variant antigen to ICAM-1.</title>
        <authorList>
            <person name="Springer A.L."/>
            <person name="Smith L.M."/>
            <person name="Mackay D.Q."/>
            <person name="Nelson S.O."/>
            <person name="Smith J.D."/>
        </authorList>
    </citation>
    <scope>NUCLEOTIDE SEQUENCE</scope>
</reference>
<dbReference type="InterPro" id="IPR029211">
    <property type="entry name" value="PfEMP1_ATS"/>
</dbReference>
<dbReference type="InterPro" id="IPR049158">
    <property type="entry name" value="PfEMP1_CIDRalpha1_dom"/>
</dbReference>
<feature type="domain" description="Cysteine-rich interdomain region 1 gamma" evidence="8">
    <location>
        <begin position="2138"/>
        <end position="2189"/>
    </location>
</feature>
<feature type="non-terminal residue" evidence="11">
    <location>
        <position position="2553"/>
    </location>
</feature>
<dbReference type="VEuPathDB" id="PlasmoDB:PfGN01_080014600"/>
<dbReference type="GO" id="GO:0046789">
    <property type="term" value="F:host cell surface receptor binding"/>
    <property type="evidence" value="ECO:0007669"/>
    <property type="project" value="InterPro"/>
</dbReference>
<feature type="region of interest" description="Disordered" evidence="2">
    <location>
        <begin position="1654"/>
        <end position="1682"/>
    </location>
</feature>
<evidence type="ECO:0000313" key="11">
    <source>
        <dbReference type="EMBL" id="AAS89259.1"/>
    </source>
</evidence>
<dbReference type="VEuPathDB" id="PlasmoDB:Pf7G8-2_000390400"/>
<dbReference type="VEuPathDB" id="PlasmoDB:PfCD01_100005600"/>
<keyword evidence="3" id="KW-0472">Membrane</keyword>
<feature type="domain" description="Duffy-binding-like" evidence="10">
    <location>
        <begin position="1945"/>
        <end position="2095"/>
    </location>
</feature>
<evidence type="ECO:0000259" key="10">
    <source>
        <dbReference type="Pfam" id="PF22672"/>
    </source>
</evidence>
<dbReference type="SUPFAM" id="SSF140924">
    <property type="entry name" value="Duffy binding domain-like"/>
    <property type="match status" value="6"/>
</dbReference>
<name>Q6PUE8_PLAFA</name>
<dbReference type="VEuPathDB" id="PlasmoDB:PfTG01_000058000"/>
<dbReference type="VEuPathDB" id="PlasmoDB:PfTG01_040017700"/>
<dbReference type="Gene3D" id="1.20.58.1930">
    <property type="match status" value="2"/>
</dbReference>
<keyword evidence="3" id="KW-1133">Transmembrane helix</keyword>
<dbReference type="InterPro" id="IPR042202">
    <property type="entry name" value="Duffy-ag-bd_sf"/>
</dbReference>
<dbReference type="InterPro" id="IPR008602">
    <property type="entry name" value="Duffy-antigen-binding"/>
</dbReference>
<feature type="region of interest" description="Disordered" evidence="2">
    <location>
        <begin position="2385"/>
        <end position="2444"/>
    </location>
</feature>
<evidence type="ECO:0000259" key="7">
    <source>
        <dbReference type="Pfam" id="PF15447"/>
    </source>
</evidence>
<feature type="domain" description="Duffy-antigen binding" evidence="5">
    <location>
        <begin position="864"/>
        <end position="1046"/>
    </location>
</feature>
<dbReference type="InterPro" id="IPR029210">
    <property type="entry name" value="PfEMP1_NTS"/>
</dbReference>
<feature type="compositionally biased region" description="Basic and acidic residues" evidence="2">
    <location>
        <begin position="2385"/>
        <end position="2412"/>
    </location>
</feature>
<dbReference type="VEuPathDB" id="PlasmoDB:PfGB4_070017600"/>
<feature type="transmembrane region" description="Helical" evidence="3">
    <location>
        <begin position="2454"/>
        <end position="2476"/>
    </location>
</feature>
<feature type="region of interest" description="Disordered" evidence="2">
    <location>
        <begin position="1831"/>
        <end position="1852"/>
    </location>
</feature>
<dbReference type="VEuPathDB" id="PlasmoDB:PfNF135_120024600"/>
<dbReference type="VEuPathDB" id="PlasmoDB:PfKH02_060023700"/>
<evidence type="ECO:0000259" key="5">
    <source>
        <dbReference type="Pfam" id="PF05424"/>
    </source>
</evidence>
<dbReference type="VEuPathDB" id="PlasmoDB:PfNF54_070016900"/>
<feature type="domain" description="Duffy-antigen binding" evidence="5">
    <location>
        <begin position="115"/>
        <end position="304"/>
    </location>
</feature>
<feature type="compositionally biased region" description="Basic and acidic residues" evidence="2">
    <location>
        <begin position="2337"/>
        <end position="2347"/>
    </location>
</feature>
<dbReference type="GO" id="GO:0016020">
    <property type="term" value="C:membrane"/>
    <property type="evidence" value="ECO:0007669"/>
    <property type="project" value="InterPro"/>
</dbReference>
<dbReference type="VEuPathDB" id="PlasmoDB:PfHB3_130080100"/>
<feature type="coiled-coil region" evidence="1">
    <location>
        <begin position="2015"/>
        <end position="2042"/>
    </location>
</feature>
<evidence type="ECO:0000259" key="8">
    <source>
        <dbReference type="Pfam" id="PF18562"/>
    </source>
</evidence>
<proteinExistence type="predicted"/>
<dbReference type="FunFam" id="1.20.58.830:FF:000003">
    <property type="entry name" value="Erythrocyte membrane protein 1, PfEMP1"/>
    <property type="match status" value="1"/>
</dbReference>
<dbReference type="VEuPathDB" id="PlasmoDB:PfNF135_030030900"/>
<feature type="domain" description="PfEMP1 CIDRalpha1" evidence="9">
    <location>
        <begin position="524"/>
        <end position="580"/>
    </location>
</feature>
<dbReference type="VEuPathDB" id="PlasmoDB:PF3D7_0712400"/>
<protein>
    <submittedName>
        <fullName evidence="11">Erythrocyte membrane protein 1 var IT-ICAM</fullName>
    </submittedName>
</protein>
<dbReference type="Pfam" id="PF21807">
    <property type="entry name" value="PfEMP1_CIDRalpha1_dom"/>
    <property type="match status" value="1"/>
</dbReference>
<dbReference type="VEuPathDB" id="PlasmoDB:PfML01_000015600"/>
<sequence>MARGRGGEEDPIEHNKDAKHLLDSIGKKVHKKVRGAALEHGNILKGNLSNTIFSNNEKLDNRDVCQFDHTKHTNVTNGKSNPCYGRQAVRFSNTEGSECDYRKIRDSDKKNNSVGACAPFRRLHLCDRNLEEIYPDKITNTNNLLVDVLLAAKYEGESIRNEYDQKKDDYKLGLCTALARSFADIGDIIRGKDLYRRDSRTDKLEENLKVIFGNIYKELTATSGKNVALRDRYQKDGPDYYQLREDWWEVNRQQVWNAITCKAEQNDKYFREKNSNGNTCTVNKCKCATGDVLTNFDYVPQYLRWFEEWAEDFCRKKKKFLDIVKTNCRGENGSERYCSFNGYDCEKTINKIDHLVMGNNCTKCSVACRLYQKWIENQKQEFIKQKKKYDEEIKKYINEASSSSGGRAKRAASTENYEGYEKKFYDILKNNGNYGTVNAFLNLLNNEEECKRINDDKGGEIKFAENLDDKSKEYTGTFYRSGYCQRCPPCGVERKSDGGWKDKPDGRECTVESTFKPPNLKDITKINVLYSGEEHGDMTKKLEKFCNANGKTYIEDEEWQCYYENSNNNMCKMTNAVANDKNHAKIMSFNNFFNFWVGHVLNDSIDWRTQLTKCLSENKLKKCEKGCKSNCECFKKWIEKKEKEWIEVKKQYDDQPDFREWGHYLVLETILEEDFLDDITKAYGDAEAIQGIKNMLAKKKNQVKDEEASRTETIIDILLKHEEEEADECIKTHPEDKTCIDEDEEDEEPPTPDIENPCAEPNGSNTKHRAIAHNVAYHTQKDAHAEASKRGLSKLRAHAEKGEYALRGKSSVLNDVCKITLKHSNRNPAQSTGPCNGKDGDNKRFKIGTPWKGGEQVSTSYSDVFLPPRRQHMCTSNLEHLNTKSTGLSESKLASNSLLGDVLLAAKYEAEDIKKNYKERNGQIDNKGKCRAIRYSFADLGDIIRGRDLWDLDEGSKKMEGHLKKIFKQIKEKHPGVQEKYNSDNDYNKYINLRSDWWEANRHKVWKAMKCEISELKDMSGHHASSSHCGYSHGMPVDDYIPQRLRWMTEWAEWYCKAQSQEYDKLMGACGSCMGKGKVQGCTSGDVDSVKKCEKCKTACDEYWNKIKPWKGQWNTMEIKYLTLYAYAQMASNNKGDMSIFGNAVGPKDKPVVQILQELLPPKSVKPGAPTPTLTSPYFTAAGYIHQEARVGECEEQKHFCTSGDKENKDKYAFREKPKDHDDACACENNTKPQPAPKKEEEACNMVNTILSAHAGKNEIDSCNEKNDRTWNCSDDTFNEHNRGACMPPRRQSLCIHDLKVLTNTSSEKQLREAFINCAAIETHFLWIYYKNKNSSIVDTQLQNGNIPDEFKSIMYYTFGDYRDICLGTDISSDSNIKGISQKVNDILNSQYGKTHEQNITPKTWWEKNKNDIWQGILCALPHSDQLKNKAEYKTPPEEFAQTPQFLRWMIEWGEEFCRERKKLEDNVKTECNRTNSSDVCKPESSCKSACKAYEDYVNKKKNEFNKQNNKFVRNAYEPNADQEYNDYKLKEGKGPSKQGNHYLLDKCDNKKCSCMEGNVLTDVSSEKPFGIYAFPKVRICNCLGGRHAPSELQPPAQQPQPEAPQEPAVKKEEVKVCDIVSKILTKDALQDACKLKYNGKYYGWKCISGATTATETSSPSPDAASSPPADSGNTATTGGLCIPPRRRKLYLGGFDKFISGEPEGSTSATSQSPNGDLLAAFVESAAVETFFLWHRYKEEKKPQAPQLQLLGVDTLENSGEQNPQSKLQESGEIPDGFLRQMFYTLGDYRDILFSGSNDSKKSGYSDIITGDKEIQEREKTIKGAIQKFFEQTRGSPSPGDKKPVQTTTKPEDWWKTNGEHIWNGMICALTYKETSGSGSDGKTTTITQDTNLKDQLLENGKQPKKNYQYSSVTIGASDTGPKGNDDTKLKDFVKLPPFFRWLHEWGSDFCGKRARMLKDVKTNCLDENGNKHCSGDGLKCNDPVPDKEKIYEDFHCPSCATPCGLYKRWIGRKKIEFTEQYNAYTKQKDKCEKESKSAEGKNHDNGFCETLTMYNDAGDFLNRLKKGPCKNNNEEGSGEDEIKFDKPEVTFKHTDNCKPCSEFKIKCNGGVCTGGVTKGNCNGGTITADAIGKMVNSTDINMLVSDNTMKKFEGDLEACRGAGIFKGIRKDEWTCGNVCGVDICKLEKKDTNGQKSDEHITVKELVKRWLEYFFEDYNRIQKKLKPCIENGKGSTCIKKCVDKWVEEKKQEWKKINATYIQKYTRNNDVTSNDLNSFLETLIPRMNLVNDKRKITKLSKFGNSCGCSASASSTNGNEDAIDCMLKKLKDKIEECEKKHTPSDKECNETLAQTPDETLDDDIETEEAKKMVPTICKIEETKEPVVEEKCEEVKPPAEHEKKEEEKEEEKDKGDEEEEAAGGPAGPSPSTPAAPKKDEKVEPPSNVFDHPLLKPALMSSTIIWSIGIGFAAFTYFYLKKKSKPPVDLLRVLNIPKGDYDIPTLKSKNRYIPYRSGTYKGKTYIYMEGDSSGDEKYAFMSDTTDVTSSESEYEEL</sequence>
<dbReference type="Pfam" id="PF22672">
    <property type="entry name" value="DBL_C"/>
    <property type="match status" value="2"/>
</dbReference>
<dbReference type="FunFam" id="1.20.58.830:FF:000001">
    <property type="entry name" value="Erythrocyte membrane protein 1, PfEMP1"/>
    <property type="match status" value="1"/>
</dbReference>
<dbReference type="Pfam" id="PF03011">
    <property type="entry name" value="PFEMP"/>
    <property type="match status" value="2"/>
</dbReference>
<keyword evidence="1" id="KW-0175">Coiled coil</keyword>
<dbReference type="VEuPathDB" id="PlasmoDB:PfKE01_080014300"/>
<dbReference type="InterPro" id="IPR041480">
    <property type="entry name" value="CIDR1_gamma"/>
</dbReference>
<dbReference type="VEuPathDB" id="PlasmoDB:PfSN01_040017700"/>
<dbReference type="Pfam" id="PF15447">
    <property type="entry name" value="NTS"/>
    <property type="match status" value="1"/>
</dbReference>
<evidence type="ECO:0000256" key="3">
    <source>
        <dbReference type="SAM" id="Phobius"/>
    </source>
</evidence>
<feature type="domain" description="Duffy-binding-like" evidence="4">
    <location>
        <begin position="592"/>
        <end position="736"/>
    </location>
</feature>
<dbReference type="VEuPathDB" id="PlasmoDB:PfDd2_070016000"/>
<dbReference type="Pfam" id="PF15445">
    <property type="entry name" value="ATS"/>
    <property type="match status" value="1"/>
</dbReference>
<dbReference type="VEuPathDB" id="PlasmoDB:PfKH02_120024500"/>
<evidence type="ECO:0000259" key="9">
    <source>
        <dbReference type="Pfam" id="PF21807"/>
    </source>
</evidence>
<keyword evidence="3" id="KW-0812">Transmembrane</keyword>
<evidence type="ECO:0000256" key="2">
    <source>
        <dbReference type="SAM" id="MobiDB-lite"/>
    </source>
</evidence>
<dbReference type="VEuPathDB" id="PlasmoDB:PfGA01_120024100"/>
<dbReference type="VEuPathDB" id="PlasmoDB:PfSD01_120024300"/>
<dbReference type="VEuPathDB" id="PlasmoDB:PfNF166_080012800"/>
<feature type="domain" description="Plasmodium falciparum erythrocyte membrane protein 1 acidic terminal segment" evidence="6">
    <location>
        <begin position="2459"/>
        <end position="2553"/>
    </location>
</feature>